<evidence type="ECO:0000256" key="3">
    <source>
        <dbReference type="ARBA" id="ARBA00022763"/>
    </source>
</evidence>
<evidence type="ECO:0000256" key="2">
    <source>
        <dbReference type="ARBA" id="ARBA00022741"/>
    </source>
</evidence>
<dbReference type="Proteomes" id="UP000199689">
    <property type="component" value="Unassembled WGS sequence"/>
</dbReference>
<keyword evidence="1" id="KW-0540">Nuclease</keyword>
<keyword evidence="9" id="KW-0234">DNA repair</keyword>
<dbReference type="GO" id="GO:0006281">
    <property type="term" value="P:DNA repair"/>
    <property type="evidence" value="ECO:0007669"/>
    <property type="project" value="UniProtKB-KW"/>
</dbReference>
<evidence type="ECO:0000256" key="4">
    <source>
        <dbReference type="ARBA" id="ARBA00022801"/>
    </source>
</evidence>
<dbReference type="Pfam" id="PF21445">
    <property type="entry name" value="ADDB_N"/>
    <property type="match status" value="1"/>
</dbReference>
<dbReference type="GO" id="GO:0004527">
    <property type="term" value="F:exonuclease activity"/>
    <property type="evidence" value="ECO:0007669"/>
    <property type="project" value="UniProtKB-KW"/>
</dbReference>
<dbReference type="PROSITE" id="PS51217">
    <property type="entry name" value="UVRD_HELICASE_CTER"/>
    <property type="match status" value="1"/>
</dbReference>
<dbReference type="Gene3D" id="3.40.50.300">
    <property type="entry name" value="P-loop containing nucleotide triphosphate hydrolases"/>
    <property type="match status" value="4"/>
</dbReference>
<evidence type="ECO:0000256" key="8">
    <source>
        <dbReference type="ARBA" id="ARBA00023125"/>
    </source>
</evidence>
<evidence type="ECO:0000313" key="13">
    <source>
        <dbReference type="Proteomes" id="UP000199689"/>
    </source>
</evidence>
<dbReference type="GO" id="GO:0004386">
    <property type="term" value="F:helicase activity"/>
    <property type="evidence" value="ECO:0007669"/>
    <property type="project" value="UniProtKB-KW"/>
</dbReference>
<reference evidence="12 13" key="1">
    <citation type="submission" date="2016-10" db="EMBL/GenBank/DDBJ databases">
        <authorList>
            <person name="de Groot N.N."/>
        </authorList>
    </citation>
    <scope>NUCLEOTIDE SEQUENCE [LARGE SCALE GENOMIC DNA]</scope>
    <source>
        <strain evidence="12 13">DSM 15230</strain>
    </source>
</reference>
<evidence type="ECO:0000256" key="7">
    <source>
        <dbReference type="ARBA" id="ARBA00022840"/>
    </source>
</evidence>
<dbReference type="SUPFAM" id="SSF52540">
    <property type="entry name" value="P-loop containing nucleoside triphosphate hydrolases"/>
    <property type="match status" value="1"/>
</dbReference>
<proteinExistence type="predicted"/>
<name>A0A1G5UVJ3_9FIRM</name>
<keyword evidence="7" id="KW-0067">ATP-binding</keyword>
<evidence type="ECO:0000256" key="10">
    <source>
        <dbReference type="SAM" id="MobiDB-lite"/>
    </source>
</evidence>
<sequence>MGLRFIFGPAGSGKTNTCCNEIKDYLMQSPEHQAIFLVPDQGTYRAESMLAAHMPAHGFTRASVSGFSRLGYRIFQEMHSSVSETLPPLGQQLVLSRILSEHRSEFHVIARASEKRHFAESMTAFFHELDTYLITEDRLASMAEAEGNTPLGLKLKDTCHLYSLYHQYLASHFNYQGSPYDLLIHEIPRSSLIASSEIWIDGFNGMTPQEVQIVYALIEHARQVTLTLSMDSPETAASLPVWNRPYHLYSMLMERYPGSYGTTLSQAPRFHSPGMRQFTRDCLTSPYATARPVPSQDIHILTAADTTREADEIARWIVFAVKSQKLRYRDILVLLRNPEDYMDVLIRKFHQYKIPAFFDYRESMNNHPLILLLSALLQFLTAESTHAGRGWSRNRLFRLLKNDLFTALSASEVDMLESFVLKNGIRPGQWKKEWQFHTAYSVDSDTETITEKEKAEQAVMNELRSRLLSVLNPLAESWKASVSVKDKCTLLYQWLIHMKIPEALSAWDDEEFKISRQRPSVQVWKKTIALLDEIVHVTGNDAITPEDFLAMAEDGLSSLTYSMIPPTLDHVTVTTIERGYASEGKMVFVPGINEGKFPCRIDDTGFITEREKQHIQNEMGISLGPDMMRQIYQEQFYVYLALTRASDSLVLSCSLTGSDGKELAPSYLLKNILRRGYVQTIESAAAPDSYTEDHSFISNPDQALSLFPEILRQGIAHQPYTVPSETSVWTALRNWVHSHPSHQGQLQDRLRAFSYSNHASALGQPLASRLFMKNGHFTGSISQFESYRKCPYRYYLEKGLHLKPVDQSDLDARDFGNYLHAGLHNFGDRLKQSAQQWRDVSDKDIQSLSTQIAGEIAPRIKHGILRSDAAQAYTEHALNDAFSRTLKRLRNWSRQSSFNTQMLEKQFSLHLQDDLGRLFTLRGTIDRMDTCDNAAVIADYKTGSTTANLYSMLIGYHLQLIVYLLAVLRESKNALLPAAILYIYISGDTALSASVPSSPDELDEMPDKAAHFMSGYFNQDEEIIQNLDHAFFPDSEDAPFIPVKRTKTGKIAKSGKLLTREEFSILEEKVTQIMGKLHEHIASGDIPIRPARLDKRNPCDYCPYKSICRFDRKLGDKPEWITSMSDRDVKQQLDEEIERRKNNE</sequence>
<evidence type="ECO:0000256" key="9">
    <source>
        <dbReference type="ARBA" id="ARBA00023204"/>
    </source>
</evidence>
<dbReference type="GeneID" id="87755196"/>
<dbReference type="InterPro" id="IPR011604">
    <property type="entry name" value="PDDEXK-like_dom_sf"/>
</dbReference>
<evidence type="ECO:0000256" key="1">
    <source>
        <dbReference type="ARBA" id="ARBA00022722"/>
    </source>
</evidence>
<dbReference type="PANTHER" id="PTHR30591:SF1">
    <property type="entry name" value="RECBCD ENZYME SUBUNIT RECC"/>
    <property type="match status" value="1"/>
</dbReference>
<dbReference type="InterPro" id="IPR049035">
    <property type="entry name" value="ADDB_N"/>
</dbReference>
<keyword evidence="3" id="KW-0227">DNA damage</keyword>
<dbReference type="OrthoDB" id="9758506at2"/>
<keyword evidence="13" id="KW-1185">Reference proteome</keyword>
<evidence type="ECO:0000256" key="6">
    <source>
        <dbReference type="ARBA" id="ARBA00022839"/>
    </source>
</evidence>
<keyword evidence="8" id="KW-0238">DNA-binding</keyword>
<feature type="domain" description="UvrD-like helicase C-terminal" evidence="11">
    <location>
        <begin position="261"/>
        <end position="581"/>
    </location>
</feature>
<keyword evidence="2" id="KW-0547">Nucleotide-binding</keyword>
<evidence type="ECO:0000313" key="12">
    <source>
        <dbReference type="EMBL" id="SDA37633.1"/>
    </source>
</evidence>
<dbReference type="GO" id="GO:0006310">
    <property type="term" value="P:DNA recombination"/>
    <property type="evidence" value="ECO:0007669"/>
    <property type="project" value="TreeGrafter"/>
</dbReference>
<dbReference type="EMBL" id="FMXA01000003">
    <property type="protein sequence ID" value="SDA37633.1"/>
    <property type="molecule type" value="Genomic_DNA"/>
</dbReference>
<protein>
    <submittedName>
        <fullName evidence="12">ATP-dependent helicase/nuclease subunit B</fullName>
    </submittedName>
</protein>
<dbReference type="GO" id="GO:0003677">
    <property type="term" value="F:DNA binding"/>
    <property type="evidence" value="ECO:0007669"/>
    <property type="project" value="UniProtKB-KW"/>
</dbReference>
<gene>
    <name evidence="12" type="ORF">SAMN02910343_00142</name>
</gene>
<dbReference type="RefSeq" id="WP_091362779.1">
    <property type="nucleotide sequence ID" value="NZ_FMXA01000003.1"/>
</dbReference>
<dbReference type="PANTHER" id="PTHR30591">
    <property type="entry name" value="RECBCD ENZYME SUBUNIT RECC"/>
    <property type="match status" value="1"/>
</dbReference>
<dbReference type="InterPro" id="IPR027417">
    <property type="entry name" value="P-loop_NTPase"/>
</dbReference>
<accession>A0A1G5UVJ3</accession>
<dbReference type="InterPro" id="IPR038726">
    <property type="entry name" value="PDDEXK_AddAB-type"/>
</dbReference>
<organism evidence="12 13">
    <name type="scientific">Allisonella histaminiformans</name>
    <dbReference type="NCBI Taxonomy" id="209880"/>
    <lineage>
        <taxon>Bacteria</taxon>
        <taxon>Bacillati</taxon>
        <taxon>Bacillota</taxon>
        <taxon>Negativicutes</taxon>
        <taxon>Veillonellales</taxon>
        <taxon>Veillonellaceae</taxon>
        <taxon>Allisonella</taxon>
    </lineage>
</organism>
<dbReference type="InterPro" id="IPR011335">
    <property type="entry name" value="Restrct_endonuc-II-like"/>
</dbReference>
<keyword evidence="6" id="KW-0269">Exonuclease</keyword>
<dbReference type="Pfam" id="PF12705">
    <property type="entry name" value="PDDEXK_1"/>
    <property type="match status" value="1"/>
</dbReference>
<keyword evidence="5 12" id="KW-0347">Helicase</keyword>
<dbReference type="Pfam" id="PF13361">
    <property type="entry name" value="UvrD_C"/>
    <property type="match status" value="1"/>
</dbReference>
<dbReference type="STRING" id="209880.SAMN02910343_00142"/>
<dbReference type="GO" id="GO:0005524">
    <property type="term" value="F:ATP binding"/>
    <property type="evidence" value="ECO:0007669"/>
    <property type="project" value="UniProtKB-KW"/>
</dbReference>
<evidence type="ECO:0000256" key="5">
    <source>
        <dbReference type="ARBA" id="ARBA00022806"/>
    </source>
</evidence>
<dbReference type="AlphaFoldDB" id="A0A1G5UVJ3"/>
<feature type="region of interest" description="Disordered" evidence="10">
    <location>
        <begin position="1124"/>
        <end position="1144"/>
    </location>
</feature>
<dbReference type="Gene3D" id="3.90.320.10">
    <property type="match status" value="1"/>
</dbReference>
<dbReference type="SUPFAM" id="SSF52980">
    <property type="entry name" value="Restriction endonuclease-like"/>
    <property type="match status" value="1"/>
</dbReference>
<keyword evidence="4" id="KW-0378">Hydrolase</keyword>
<evidence type="ECO:0000259" key="11">
    <source>
        <dbReference type="PROSITE" id="PS51217"/>
    </source>
</evidence>
<dbReference type="InterPro" id="IPR014017">
    <property type="entry name" value="DNA_helicase_UvrD-like_C"/>
</dbReference>